<accession>A0ACC0K299</accession>
<protein>
    <submittedName>
        <fullName evidence="1">Uncharacterized protein</fullName>
    </submittedName>
</protein>
<dbReference type="EMBL" id="CM046131">
    <property type="protein sequence ID" value="KAI8430513.1"/>
    <property type="molecule type" value="Genomic_DNA"/>
</dbReference>
<name>A0ACC0K299_CHOFU</name>
<organism evidence="1 2">
    <name type="scientific">Choristoneura fumiferana</name>
    <name type="common">Spruce budworm moth</name>
    <name type="synonym">Archips fumiferana</name>
    <dbReference type="NCBI Taxonomy" id="7141"/>
    <lineage>
        <taxon>Eukaryota</taxon>
        <taxon>Metazoa</taxon>
        <taxon>Ecdysozoa</taxon>
        <taxon>Arthropoda</taxon>
        <taxon>Hexapoda</taxon>
        <taxon>Insecta</taxon>
        <taxon>Pterygota</taxon>
        <taxon>Neoptera</taxon>
        <taxon>Endopterygota</taxon>
        <taxon>Lepidoptera</taxon>
        <taxon>Glossata</taxon>
        <taxon>Ditrysia</taxon>
        <taxon>Tortricoidea</taxon>
        <taxon>Tortricidae</taxon>
        <taxon>Tortricinae</taxon>
        <taxon>Choristoneura</taxon>
    </lineage>
</organism>
<evidence type="ECO:0000313" key="2">
    <source>
        <dbReference type="Proteomes" id="UP001064048"/>
    </source>
</evidence>
<evidence type="ECO:0000313" key="1">
    <source>
        <dbReference type="EMBL" id="KAI8430513.1"/>
    </source>
</evidence>
<dbReference type="Proteomes" id="UP001064048">
    <property type="component" value="Chromosome Z"/>
</dbReference>
<proteinExistence type="predicted"/>
<keyword evidence="2" id="KW-1185">Reference proteome</keyword>
<comment type="caution">
    <text evidence="1">The sequence shown here is derived from an EMBL/GenBank/DDBJ whole genome shotgun (WGS) entry which is preliminary data.</text>
</comment>
<reference evidence="1 2" key="1">
    <citation type="journal article" date="2022" name="Genome Biol. Evol.">
        <title>The Spruce Budworm Genome: Reconstructing the Evolutionary History of Antifreeze Proteins.</title>
        <authorList>
            <person name="Beliveau C."/>
            <person name="Gagne P."/>
            <person name="Picq S."/>
            <person name="Vernygora O."/>
            <person name="Keeling C.I."/>
            <person name="Pinkney K."/>
            <person name="Doucet D."/>
            <person name="Wen F."/>
            <person name="Johnston J.S."/>
            <person name="Maaroufi H."/>
            <person name="Boyle B."/>
            <person name="Laroche J."/>
            <person name="Dewar K."/>
            <person name="Juretic N."/>
            <person name="Blackburn G."/>
            <person name="Nisole A."/>
            <person name="Brunet B."/>
            <person name="Brandao M."/>
            <person name="Lumley L."/>
            <person name="Duan J."/>
            <person name="Quan G."/>
            <person name="Lucarotti C.J."/>
            <person name="Roe A.D."/>
            <person name="Sperling F.A.H."/>
            <person name="Levesque R.C."/>
            <person name="Cusson M."/>
        </authorList>
    </citation>
    <scope>NUCLEOTIDE SEQUENCE [LARGE SCALE GENOMIC DNA]</scope>
    <source>
        <strain evidence="1">Glfc:IPQL:Cfum</strain>
    </source>
</reference>
<sequence>MPQQLEDVDMDLPDFTDVLEESKQVLRRCFKKYNHDEVFLSFNGGKDCTVLLDITINVLLDIYKTNTVINDLKVLYIRTTSPFRELEAFVKQVEAHYGITLVVTEGEMKSTLQRILDEDERLKACLMGTRRTDPYSSDLEFMQKTDANWPQIMRVSPLLNWSYHQIWSYILSRQVPYCSLYDKGYTSIGSTKNTWPNPTLAYKDCSGCVNYRAAWLLPDGAFERAGRGAAPAPLPNLCLPTSIAENGQILNENVL</sequence>
<gene>
    <name evidence="1" type="ORF">MSG28_000757</name>
</gene>